<keyword evidence="4" id="KW-1185">Reference proteome</keyword>
<keyword evidence="1" id="KW-0812">Transmembrane</keyword>
<keyword evidence="1" id="KW-1133">Transmembrane helix</keyword>
<accession>A0ABN8W029</accession>
<keyword evidence="1" id="KW-0472">Membrane</keyword>
<evidence type="ECO:0000313" key="4">
    <source>
        <dbReference type="Proteomes" id="UP001157733"/>
    </source>
</evidence>
<dbReference type="Pfam" id="PF13795">
    <property type="entry name" value="HupE_UreJ_2"/>
    <property type="match status" value="1"/>
</dbReference>
<protein>
    <submittedName>
        <fullName evidence="3">HupE/UreJ family protein</fullName>
    </submittedName>
</protein>
<reference evidence="3 4" key="1">
    <citation type="submission" date="2022-09" db="EMBL/GenBank/DDBJ databases">
        <authorList>
            <person name="Kop L."/>
        </authorList>
    </citation>
    <scope>NUCLEOTIDE SEQUENCE [LARGE SCALE GENOMIC DNA]</scope>
    <source>
        <strain evidence="3 4">347</strain>
    </source>
</reference>
<evidence type="ECO:0000313" key="3">
    <source>
        <dbReference type="EMBL" id="CAI2717566.1"/>
    </source>
</evidence>
<gene>
    <name evidence="3" type="ORF">NSPWAT_0707</name>
</gene>
<dbReference type="InterPro" id="IPR032809">
    <property type="entry name" value="Put_HupE_UreJ"/>
</dbReference>
<dbReference type="EMBL" id="OX336137">
    <property type="protein sequence ID" value="CAI2717566.1"/>
    <property type="molecule type" value="Genomic_DNA"/>
</dbReference>
<name>A0ABN8W029_9BACT</name>
<feature type="signal peptide" evidence="2">
    <location>
        <begin position="1"/>
        <end position="26"/>
    </location>
</feature>
<feature type="chain" id="PRO_5046769952" evidence="2">
    <location>
        <begin position="27"/>
        <end position="273"/>
    </location>
</feature>
<proteinExistence type="predicted"/>
<feature type="transmembrane region" description="Helical" evidence="1">
    <location>
        <begin position="164"/>
        <end position="191"/>
    </location>
</feature>
<dbReference type="Proteomes" id="UP001157733">
    <property type="component" value="Chromosome"/>
</dbReference>
<sequence>MLAASKTGLSLCACLLGILATQSAFAHGMSEAEKNAIIEGGNLQFMWLGASHMLTGFDHLLFVFGFVFFLTTFKDVVKYVTAFTLGHSITLVTATLWGITANYYLIDAVIALSVCYIGFENIGGFRKYFETSPNVLWAIFLFGFIHGFGLSTRLQELPLGDEGILLKILSFNLGIELGQIGALGIMLALLYKWRRTHSFLQISEVSNRGVIAAGVFFFMMQMHGYSHTVNPDEFGFPADSHLHAHEEMTTPSQPAFPGSEYLMDLETGPLPAP</sequence>
<feature type="transmembrane region" description="Helical" evidence="1">
    <location>
        <begin position="76"/>
        <end position="97"/>
    </location>
</feature>
<evidence type="ECO:0000256" key="2">
    <source>
        <dbReference type="SAM" id="SignalP"/>
    </source>
</evidence>
<feature type="transmembrane region" description="Helical" evidence="1">
    <location>
        <begin position="50"/>
        <end position="69"/>
    </location>
</feature>
<feature type="transmembrane region" description="Helical" evidence="1">
    <location>
        <begin position="103"/>
        <end position="123"/>
    </location>
</feature>
<keyword evidence="2" id="KW-0732">Signal</keyword>
<evidence type="ECO:0000256" key="1">
    <source>
        <dbReference type="SAM" id="Phobius"/>
    </source>
</evidence>
<feature type="transmembrane region" description="Helical" evidence="1">
    <location>
        <begin position="135"/>
        <end position="152"/>
    </location>
</feature>
<organism evidence="3 4">
    <name type="scientific">Nitrospina watsonii</name>
    <dbReference type="NCBI Taxonomy" id="1323948"/>
    <lineage>
        <taxon>Bacteria</taxon>
        <taxon>Pseudomonadati</taxon>
        <taxon>Nitrospinota/Tectimicrobiota group</taxon>
        <taxon>Nitrospinota</taxon>
        <taxon>Nitrospinia</taxon>
        <taxon>Nitrospinales</taxon>
        <taxon>Nitrospinaceae</taxon>
        <taxon>Nitrospina</taxon>
    </lineage>
</organism>